<sequence>MKVKTDFVMDLIKDTNPVITVGKKLLELWSNVAEEEHEIGNYYSRGEEKERSFEEFILKSYWEFYDLLAKACLKEKDVFQLYPDSVVVIMDGMSIRESALLSKRLEKEGYNVKHGFNFSAVPSDTEFFREKIRKSMNDFNQINNPENIKLTGREKYIWSQFPDVMLDKIQAGHTVISSLEEMYKVVEKIVLEILSKIKAERIVITSDHGYIRTEAGFVFPVPDKAKRKFQQIFGSKRYVKIDGNDVEDLIKVGYVKEFNGYYLAKSRYSWPVPGRYSIYIHGGLSLMECFVPVLEVVK</sequence>
<reference evidence="1 2" key="2">
    <citation type="journal article" date="2009" name="Proc. Natl. Acad. Sci. U.S.A.">
        <title>On the chimeric nature, thermophilic origin, and phylogenetic placement of the Thermotogales.</title>
        <authorList>
            <person name="Zhaxybayeva O."/>
            <person name="Swithers K.S."/>
            <person name="Lapierre P."/>
            <person name="Fournier G.P."/>
            <person name="Bickhart D.M."/>
            <person name="DeBoy R.T."/>
            <person name="Nelson K.E."/>
            <person name="Nesbo C.L."/>
            <person name="Doolittle W.F."/>
            <person name="Gogarten J.P."/>
            <person name="Noll K.M."/>
        </authorList>
    </citation>
    <scope>NUCLEOTIDE SEQUENCE [LARGE SCALE GENOMIC DNA]</scope>
    <source>
        <strain evidence="2">ATCC BAA-488 / DSM 13995 / JCM 10881 / RKU-1</strain>
    </source>
</reference>
<dbReference type="STRING" id="390874.Tpet_1775"/>
<dbReference type="Pfam" id="PF08665">
    <property type="entry name" value="PglZ"/>
    <property type="match status" value="1"/>
</dbReference>
<reference evidence="2" key="1">
    <citation type="submission" date="2007-05" db="EMBL/GenBank/DDBJ databases">
        <title>Complete sequence of Thermotoga petrophila RKU-1.</title>
        <authorList>
            <consortium name="US DOE Joint Genome Institute"/>
            <person name="Copeland A."/>
            <person name="Lucas S."/>
            <person name="Lapidus A."/>
            <person name="Barry K."/>
            <person name="Glavina del Rio T."/>
            <person name="Dalin E."/>
            <person name="Tice H."/>
            <person name="Pitluck S."/>
            <person name="Sims D."/>
            <person name="Brettin T."/>
            <person name="Bruce D."/>
            <person name="Detter J.C."/>
            <person name="Han C."/>
            <person name="Tapia R."/>
            <person name="Schmutz J."/>
            <person name="Larimer F."/>
            <person name="Land M."/>
            <person name="Hauser L."/>
            <person name="Kyrpides N."/>
            <person name="Mikhailova N."/>
            <person name="Nelson K."/>
            <person name="Gogarten J.P."/>
            <person name="Noll K."/>
            <person name="Richardson P."/>
        </authorList>
    </citation>
    <scope>NUCLEOTIDE SEQUENCE [LARGE SCALE GENOMIC DNA]</scope>
    <source>
        <strain evidence="2">ATCC BAA-488 / DSM 13995 / JCM 10881 / RKU-1</strain>
    </source>
</reference>
<dbReference type="HOGENOM" id="CLU_938781_0_0_0"/>
<dbReference type="AlphaFoldDB" id="A5INK2"/>
<organism evidence="1 2">
    <name type="scientific">Thermotoga petrophila (strain ATCC BAA-488 / DSM 13995 / JCM 10881 / RKU-1)</name>
    <dbReference type="NCBI Taxonomy" id="390874"/>
    <lineage>
        <taxon>Bacteria</taxon>
        <taxon>Thermotogati</taxon>
        <taxon>Thermotogota</taxon>
        <taxon>Thermotogae</taxon>
        <taxon>Thermotogales</taxon>
        <taxon>Thermotogaceae</taxon>
        <taxon>Thermotoga</taxon>
    </lineage>
</organism>
<dbReference type="RefSeq" id="WP_011944179.1">
    <property type="nucleotide sequence ID" value="NC_009486.1"/>
</dbReference>
<evidence type="ECO:0000313" key="2">
    <source>
        <dbReference type="Proteomes" id="UP000006558"/>
    </source>
</evidence>
<name>A5INK2_THEP1</name>
<dbReference type="EMBL" id="CP000702">
    <property type="protein sequence ID" value="ABQ47775.1"/>
    <property type="molecule type" value="Genomic_DNA"/>
</dbReference>
<protein>
    <submittedName>
        <fullName evidence="1">PglZ domain</fullName>
    </submittedName>
</protein>
<gene>
    <name evidence="1" type="ordered locus">Tpet_1775</name>
</gene>
<dbReference type="eggNOG" id="ENOG502Z7ZY">
    <property type="taxonomic scope" value="Bacteria"/>
</dbReference>
<evidence type="ECO:0000313" key="1">
    <source>
        <dbReference type="EMBL" id="ABQ47775.1"/>
    </source>
</evidence>
<proteinExistence type="predicted"/>
<accession>A5INK2</accession>
<dbReference type="KEGG" id="tpt:Tpet_1775"/>
<dbReference type="Proteomes" id="UP000006558">
    <property type="component" value="Chromosome"/>
</dbReference>